<gene>
    <name evidence="1" type="ORF">DPX16_7756</name>
</gene>
<organism evidence="1 2">
    <name type="scientific">Anabarilius grahami</name>
    <name type="common">Kanglang fish</name>
    <name type="synonym">Barilius grahami</name>
    <dbReference type="NCBI Taxonomy" id="495550"/>
    <lineage>
        <taxon>Eukaryota</taxon>
        <taxon>Metazoa</taxon>
        <taxon>Chordata</taxon>
        <taxon>Craniata</taxon>
        <taxon>Vertebrata</taxon>
        <taxon>Euteleostomi</taxon>
        <taxon>Actinopterygii</taxon>
        <taxon>Neopterygii</taxon>
        <taxon>Teleostei</taxon>
        <taxon>Ostariophysi</taxon>
        <taxon>Cypriniformes</taxon>
        <taxon>Xenocyprididae</taxon>
        <taxon>Xenocypridinae</taxon>
        <taxon>Xenocypridinae incertae sedis</taxon>
        <taxon>Anabarilius</taxon>
    </lineage>
</organism>
<protein>
    <submittedName>
        <fullName evidence="1">Uncharacterized protein</fullName>
    </submittedName>
</protein>
<dbReference type="Proteomes" id="UP000281406">
    <property type="component" value="Unassembled WGS sequence"/>
</dbReference>
<evidence type="ECO:0000313" key="1">
    <source>
        <dbReference type="EMBL" id="ROI46638.1"/>
    </source>
</evidence>
<sequence>MGANPLSSLYTEISIIAVELNCTPGGNKEAQETLCCWRLLRGPIILSKLEELMWECKADAEIGRVPKPAEHLSCEVLSVQLTVRHRPDVYMLCLKNSFITAL</sequence>
<dbReference type="EMBL" id="RJVU01071502">
    <property type="protein sequence ID" value="ROI46638.1"/>
    <property type="molecule type" value="Genomic_DNA"/>
</dbReference>
<comment type="caution">
    <text evidence="1">The sequence shown here is derived from an EMBL/GenBank/DDBJ whole genome shotgun (WGS) entry which is preliminary data.</text>
</comment>
<keyword evidence="2" id="KW-1185">Reference proteome</keyword>
<reference evidence="1 2" key="1">
    <citation type="submission" date="2018-10" db="EMBL/GenBank/DDBJ databases">
        <title>Genome assembly for a Yunnan-Guizhou Plateau 3E fish, Anabarilius grahami (Regan), and its evolutionary and genetic applications.</title>
        <authorList>
            <person name="Jiang W."/>
        </authorList>
    </citation>
    <scope>NUCLEOTIDE SEQUENCE [LARGE SCALE GENOMIC DNA]</scope>
    <source>
        <strain evidence="1">AG-KIZ</strain>
        <tissue evidence="1">Muscle</tissue>
    </source>
</reference>
<proteinExistence type="predicted"/>
<accession>A0A3N0XJM5</accession>
<evidence type="ECO:0000313" key="2">
    <source>
        <dbReference type="Proteomes" id="UP000281406"/>
    </source>
</evidence>
<dbReference type="AlphaFoldDB" id="A0A3N0XJM5"/>
<name>A0A3N0XJM5_ANAGA</name>